<evidence type="ECO:0000313" key="4">
    <source>
        <dbReference type="Proteomes" id="UP000784128"/>
    </source>
</evidence>
<dbReference type="PRINTS" id="PR00412">
    <property type="entry name" value="EPOXHYDRLASE"/>
</dbReference>
<dbReference type="InterPro" id="IPR000639">
    <property type="entry name" value="Epox_hydrolase-like"/>
</dbReference>
<dbReference type="Gene3D" id="3.40.50.1820">
    <property type="entry name" value="alpha/beta hydrolase"/>
    <property type="match status" value="1"/>
</dbReference>
<proteinExistence type="predicted"/>
<organism evidence="3 4">
    <name type="scientific">Pelotalea chapellei</name>
    <dbReference type="NCBI Taxonomy" id="44671"/>
    <lineage>
        <taxon>Bacteria</taxon>
        <taxon>Pseudomonadati</taxon>
        <taxon>Thermodesulfobacteriota</taxon>
        <taxon>Desulfuromonadia</taxon>
        <taxon>Geobacterales</taxon>
        <taxon>Geobacteraceae</taxon>
        <taxon>Pelotalea</taxon>
    </lineage>
</organism>
<dbReference type="SUPFAM" id="SSF53474">
    <property type="entry name" value="alpha/beta-Hydrolases"/>
    <property type="match status" value="1"/>
</dbReference>
<protein>
    <submittedName>
        <fullName evidence="3">Alpha/beta hydrolase</fullName>
    </submittedName>
</protein>
<dbReference type="Pfam" id="PF00561">
    <property type="entry name" value="Abhydrolase_1"/>
    <property type="match status" value="1"/>
</dbReference>
<evidence type="ECO:0000313" key="3">
    <source>
        <dbReference type="EMBL" id="MBT1072963.1"/>
    </source>
</evidence>
<dbReference type="Proteomes" id="UP000784128">
    <property type="component" value="Unassembled WGS sequence"/>
</dbReference>
<dbReference type="PANTHER" id="PTHR43798:SF31">
    <property type="entry name" value="AB HYDROLASE SUPERFAMILY PROTEIN YCLE"/>
    <property type="match status" value="1"/>
</dbReference>
<feature type="domain" description="AB hydrolase-1" evidence="2">
    <location>
        <begin position="20"/>
        <end position="248"/>
    </location>
</feature>
<keyword evidence="1 3" id="KW-0378">Hydrolase</keyword>
<gene>
    <name evidence="3" type="ORF">KJB30_14300</name>
</gene>
<name>A0ABS5UB93_9BACT</name>
<dbReference type="InterPro" id="IPR000073">
    <property type="entry name" value="AB_hydrolase_1"/>
</dbReference>
<evidence type="ECO:0000256" key="1">
    <source>
        <dbReference type="ARBA" id="ARBA00022801"/>
    </source>
</evidence>
<dbReference type="PANTHER" id="PTHR43798">
    <property type="entry name" value="MONOACYLGLYCEROL LIPASE"/>
    <property type="match status" value="1"/>
</dbReference>
<dbReference type="EMBL" id="JAHDYS010000015">
    <property type="protein sequence ID" value="MBT1072963.1"/>
    <property type="molecule type" value="Genomic_DNA"/>
</dbReference>
<dbReference type="InterPro" id="IPR050266">
    <property type="entry name" value="AB_hydrolase_sf"/>
</dbReference>
<dbReference type="PRINTS" id="PR00111">
    <property type="entry name" value="ABHYDROLASE"/>
</dbReference>
<evidence type="ECO:0000259" key="2">
    <source>
        <dbReference type="Pfam" id="PF00561"/>
    </source>
</evidence>
<accession>A0ABS5UB93</accession>
<comment type="caution">
    <text evidence="3">The sequence shown here is derived from an EMBL/GenBank/DDBJ whole genome shotgun (WGS) entry which is preliminary data.</text>
</comment>
<sequence length="263" mass="28334">MKADINGISLAYSDRGEGLPLMLIHGFPLCRKMWRPQAEALAKAGCRVITPDLRGFGESGTDSGPVSMDTYADDVVALLDYLQIDKAIIGGMSMGGYVLLNLLERHPARVHAAIFIVTKAGADDEAGREKRTALAEGSRTQGSLPVADTFRKVLFAPGTETENLELVDEVYGWMKATLPQGTVDGLIAMRERKDSIPLLGSISHPALVIGADQDQAIPLENAHILAEGLPDAELCILHGAGHMVNLEQPVAFNDTIYKFLTEL</sequence>
<reference evidence="3 4" key="1">
    <citation type="submission" date="2021-05" db="EMBL/GenBank/DDBJ databases">
        <title>The draft genome of Geobacter chapellei DSM 13688.</title>
        <authorList>
            <person name="Xu Z."/>
            <person name="Masuda Y."/>
            <person name="Itoh H."/>
            <person name="Senoo K."/>
        </authorList>
    </citation>
    <scope>NUCLEOTIDE SEQUENCE [LARGE SCALE GENOMIC DNA]</scope>
    <source>
        <strain evidence="3 4">DSM 13688</strain>
    </source>
</reference>
<dbReference type="GO" id="GO:0016787">
    <property type="term" value="F:hydrolase activity"/>
    <property type="evidence" value="ECO:0007669"/>
    <property type="project" value="UniProtKB-KW"/>
</dbReference>
<dbReference type="RefSeq" id="WP_214300512.1">
    <property type="nucleotide sequence ID" value="NZ_JAHDYS010000015.1"/>
</dbReference>
<keyword evidence="4" id="KW-1185">Reference proteome</keyword>
<dbReference type="InterPro" id="IPR029058">
    <property type="entry name" value="AB_hydrolase_fold"/>
</dbReference>